<dbReference type="NCBIfam" id="TIGR01730">
    <property type="entry name" value="RND_mfp"/>
    <property type="match status" value="1"/>
</dbReference>
<dbReference type="InterPro" id="IPR058625">
    <property type="entry name" value="MdtA-like_BSH"/>
</dbReference>
<dbReference type="eggNOG" id="COG0845">
    <property type="taxonomic scope" value="Bacteria"/>
</dbReference>
<dbReference type="PROSITE" id="PS51257">
    <property type="entry name" value="PROKAR_LIPOPROTEIN"/>
    <property type="match status" value="1"/>
</dbReference>
<proteinExistence type="inferred from homology"/>
<dbReference type="SUPFAM" id="SSF111369">
    <property type="entry name" value="HlyD-like secretion proteins"/>
    <property type="match status" value="1"/>
</dbReference>
<comment type="similarity">
    <text evidence="1">Belongs to the membrane fusion protein (MFP) (TC 8.A.1) family.</text>
</comment>
<dbReference type="InterPro" id="IPR058792">
    <property type="entry name" value="Beta-barrel_RND_2"/>
</dbReference>
<dbReference type="HOGENOM" id="CLU_018816_1_2_12"/>
<dbReference type="GO" id="GO:0015562">
    <property type="term" value="F:efflux transmembrane transporter activity"/>
    <property type="evidence" value="ECO:0007669"/>
    <property type="project" value="TreeGrafter"/>
</dbReference>
<feature type="domain" description="CusB-like beta-barrel" evidence="4">
    <location>
        <begin position="157"/>
        <end position="225"/>
    </location>
</feature>
<dbReference type="KEGG" id="sfc:Spiaf_2841"/>
<feature type="chain" id="PRO_5003623111" evidence="2">
    <location>
        <begin position="25"/>
        <end position="305"/>
    </location>
</feature>
<dbReference type="PANTHER" id="PTHR30469:SF38">
    <property type="entry name" value="HLYD FAMILY SECRETION PROTEIN"/>
    <property type="match status" value="1"/>
</dbReference>
<feature type="domain" description="YknX-like C-terminal permuted SH3-like" evidence="5">
    <location>
        <begin position="234"/>
        <end position="301"/>
    </location>
</feature>
<dbReference type="Gene3D" id="2.40.420.20">
    <property type="match status" value="1"/>
</dbReference>
<dbReference type="InterPro" id="IPR006143">
    <property type="entry name" value="RND_pump_MFP"/>
</dbReference>
<accession>H9UMX2</accession>
<evidence type="ECO:0000259" key="4">
    <source>
        <dbReference type="Pfam" id="PF25954"/>
    </source>
</evidence>
<keyword evidence="7" id="KW-1185">Reference proteome</keyword>
<evidence type="ECO:0000256" key="2">
    <source>
        <dbReference type="SAM" id="SignalP"/>
    </source>
</evidence>
<dbReference type="OrthoDB" id="320389at2"/>
<feature type="signal peptide" evidence="2">
    <location>
        <begin position="1"/>
        <end position="24"/>
    </location>
</feature>
<dbReference type="InterPro" id="IPR058637">
    <property type="entry name" value="YknX-like_C"/>
</dbReference>
<evidence type="ECO:0000259" key="3">
    <source>
        <dbReference type="Pfam" id="PF25917"/>
    </source>
</evidence>
<reference evidence="7" key="1">
    <citation type="journal article" date="2013" name="Stand. Genomic Sci.">
        <title>Complete genome sequence of the halophilic bacterium Spirochaeta africana type strain (Z-7692(T)) from the alkaline Lake Magadi in the East African Rift.</title>
        <authorList>
            <person name="Liolos K."/>
            <person name="Abt B."/>
            <person name="Scheuner C."/>
            <person name="Teshima H."/>
            <person name="Held B."/>
            <person name="Lapidus A."/>
            <person name="Nolan M."/>
            <person name="Lucas S."/>
            <person name="Deshpande S."/>
            <person name="Cheng J.F."/>
            <person name="Tapia R."/>
            <person name="Goodwin L.A."/>
            <person name="Pitluck S."/>
            <person name="Pagani I."/>
            <person name="Ivanova N."/>
            <person name="Mavromatis K."/>
            <person name="Mikhailova N."/>
            <person name="Huntemann M."/>
            <person name="Pati A."/>
            <person name="Chen A."/>
            <person name="Palaniappan K."/>
            <person name="Land M."/>
            <person name="Rohde M."/>
            <person name="Tindall B.J."/>
            <person name="Detter J.C."/>
            <person name="Goker M."/>
            <person name="Bristow J."/>
            <person name="Eisen J.A."/>
            <person name="Markowitz V."/>
            <person name="Hugenholtz P."/>
            <person name="Woyke T."/>
            <person name="Klenk H.P."/>
            <person name="Kyrpides N.C."/>
        </authorList>
    </citation>
    <scope>NUCLEOTIDE SEQUENCE</scope>
    <source>
        <strain evidence="7">ATCC 700263 / DSM 8902 / Z-7692</strain>
    </source>
</reference>
<sequence>MKHPNLPVQGLIPMLTLLSVLLLASCSPENGDDALTGADQEDELTISVTVRELEPQLIRNYIDVNAEIQPVTSVDVFADTAGELTRLTVSKGDRVSRTDVIGEVDPSRAGQRFAPSPIRAPISGTVVMVAPRVGSQISPQTPVARIATTDELEITTHISDRHLGRLRSGTRALVKLDAFPGEEFPARITRLSPVVDPQSRTAETILRFDRTDRRIRPGMFARLQIILEERPDSLAVPQTAIVRRDGRTMVYIIDEDSRAARREVELGIQIDGQAELRSGVQPGDRVITRGQNLVEAGTRVRILED</sequence>
<evidence type="ECO:0000313" key="7">
    <source>
        <dbReference type="Proteomes" id="UP000007383"/>
    </source>
</evidence>
<evidence type="ECO:0000259" key="5">
    <source>
        <dbReference type="Pfam" id="PF25989"/>
    </source>
</evidence>
<organism evidence="6 7">
    <name type="scientific">Spirochaeta africana (strain ATCC 700263 / DSM 8902 / Z-7692)</name>
    <dbReference type="NCBI Taxonomy" id="889378"/>
    <lineage>
        <taxon>Bacteria</taxon>
        <taxon>Pseudomonadati</taxon>
        <taxon>Spirochaetota</taxon>
        <taxon>Spirochaetia</taxon>
        <taxon>Spirochaetales</taxon>
        <taxon>Spirochaetaceae</taxon>
        <taxon>Spirochaeta</taxon>
    </lineage>
</organism>
<dbReference type="Pfam" id="PF25917">
    <property type="entry name" value="BSH_RND"/>
    <property type="match status" value="1"/>
</dbReference>
<keyword evidence="2" id="KW-0732">Signal</keyword>
<dbReference type="FunFam" id="2.40.30.170:FF:000010">
    <property type="entry name" value="Efflux RND transporter periplasmic adaptor subunit"/>
    <property type="match status" value="1"/>
</dbReference>
<gene>
    <name evidence="6" type="ordered locus">Spiaf_2841</name>
</gene>
<dbReference type="RefSeq" id="WP_014456847.1">
    <property type="nucleotide sequence ID" value="NC_017098.1"/>
</dbReference>
<dbReference type="STRING" id="889378.Spiaf_2841"/>
<dbReference type="PANTHER" id="PTHR30469">
    <property type="entry name" value="MULTIDRUG RESISTANCE PROTEIN MDTA"/>
    <property type="match status" value="1"/>
</dbReference>
<evidence type="ECO:0000256" key="1">
    <source>
        <dbReference type="ARBA" id="ARBA00009477"/>
    </source>
</evidence>
<dbReference type="AlphaFoldDB" id="H9UMX2"/>
<dbReference type="PATRIC" id="fig|889378.3.peg.2815"/>
<evidence type="ECO:0000313" key="6">
    <source>
        <dbReference type="EMBL" id="AFG38865.1"/>
    </source>
</evidence>
<dbReference type="EMBL" id="CP003282">
    <property type="protein sequence ID" value="AFG38865.1"/>
    <property type="molecule type" value="Genomic_DNA"/>
</dbReference>
<dbReference type="Pfam" id="PF25989">
    <property type="entry name" value="YknX_C"/>
    <property type="match status" value="1"/>
</dbReference>
<name>H9UMX2_SPIAZ</name>
<dbReference type="GO" id="GO:1990281">
    <property type="term" value="C:efflux pump complex"/>
    <property type="evidence" value="ECO:0007669"/>
    <property type="project" value="TreeGrafter"/>
</dbReference>
<protein>
    <submittedName>
        <fullName evidence="6">RND family efflux transporter, MFP subunit</fullName>
    </submittedName>
</protein>
<feature type="domain" description="Multidrug resistance protein MdtA-like barrel-sandwich hybrid" evidence="3">
    <location>
        <begin position="74"/>
        <end position="142"/>
    </location>
</feature>
<dbReference type="Gene3D" id="2.40.50.100">
    <property type="match status" value="1"/>
</dbReference>
<dbReference type="Proteomes" id="UP000007383">
    <property type="component" value="Chromosome"/>
</dbReference>
<dbReference type="Pfam" id="PF25954">
    <property type="entry name" value="Beta-barrel_RND_2"/>
    <property type="match status" value="1"/>
</dbReference>
<dbReference type="Gene3D" id="2.40.30.170">
    <property type="match status" value="1"/>
</dbReference>